<evidence type="ECO:0000313" key="3">
    <source>
        <dbReference type="Proteomes" id="UP000584867"/>
    </source>
</evidence>
<dbReference type="Proteomes" id="UP000584867">
    <property type="component" value="Unassembled WGS sequence"/>
</dbReference>
<reference evidence="2 3" key="1">
    <citation type="submission" date="2020-08" db="EMBL/GenBank/DDBJ databases">
        <title>Genomic Encyclopedia of Type Strains, Phase IV (KMG-V): Genome sequencing to study the core and pangenomes of soil and plant-associated prokaryotes.</title>
        <authorList>
            <person name="Whitman W."/>
        </authorList>
    </citation>
    <scope>NUCLEOTIDE SEQUENCE [LARGE SCALE GENOMIC DNA]</scope>
    <source>
        <strain evidence="2 3">X5P3</strain>
    </source>
</reference>
<accession>A0A7W7ZVM8</accession>
<comment type="caution">
    <text evidence="2">The sequence shown here is derived from an EMBL/GenBank/DDBJ whole genome shotgun (WGS) entry which is preliminary data.</text>
</comment>
<proteinExistence type="predicted"/>
<name>A0A7W7ZVM8_9BACT</name>
<evidence type="ECO:0008006" key="4">
    <source>
        <dbReference type="Google" id="ProtNLM"/>
    </source>
</evidence>
<evidence type="ECO:0000313" key="2">
    <source>
        <dbReference type="EMBL" id="MBB5066657.1"/>
    </source>
</evidence>
<feature type="region of interest" description="Disordered" evidence="1">
    <location>
        <begin position="154"/>
        <end position="186"/>
    </location>
</feature>
<dbReference type="EMBL" id="JACHIO010000032">
    <property type="protein sequence ID" value="MBB5066657.1"/>
    <property type="molecule type" value="Genomic_DNA"/>
</dbReference>
<dbReference type="AlphaFoldDB" id="A0A7W7ZVM8"/>
<sequence>MIRGHKFYEMQSALAALGQLSEAELLELEEHANDCVSCHEYIADIAVVSREFFLLQSGKVSGKGMPAGMQERFLERAVHAGIPIGRPASAGFNLRFAQTSVIALLLVVFLSLSGKMFFVPGAESVAMQDVPAPVIRSNQALEAASMLAKEHTVHGVSEGSVQSRRRSIARQREVSIPSTRSISGDRQPDLDLGKPFFAVQGLSANFSDRKTLWSDTMPERYRTAGMHSPKPSSFTKEYVARFFGREVDTKPDQHAFHYDLKLASLSLQESSLDAYSRQLAHGMKFNAPALQFDSHRTW</sequence>
<dbReference type="RefSeq" id="WP_184260607.1">
    <property type="nucleotide sequence ID" value="NZ_JACHIO010000032.1"/>
</dbReference>
<evidence type="ECO:0000256" key="1">
    <source>
        <dbReference type="SAM" id="MobiDB-lite"/>
    </source>
</evidence>
<protein>
    <recommendedName>
        <fullName evidence="4">Zinc-finger domain-containing protein</fullName>
    </recommendedName>
</protein>
<gene>
    <name evidence="2" type="ORF">HDF15_005040</name>
</gene>
<organism evidence="2 3">
    <name type="scientific">Granulicella mallensis</name>
    <dbReference type="NCBI Taxonomy" id="940614"/>
    <lineage>
        <taxon>Bacteria</taxon>
        <taxon>Pseudomonadati</taxon>
        <taxon>Acidobacteriota</taxon>
        <taxon>Terriglobia</taxon>
        <taxon>Terriglobales</taxon>
        <taxon>Acidobacteriaceae</taxon>
        <taxon>Granulicella</taxon>
    </lineage>
</organism>